<evidence type="ECO:0000313" key="2">
    <source>
        <dbReference type="Proteomes" id="UP000277921"/>
    </source>
</evidence>
<dbReference type="EMBL" id="QTQV01000024">
    <property type="protein sequence ID" value="RQT08435.1"/>
    <property type="molecule type" value="Genomic_DNA"/>
</dbReference>
<proteinExistence type="predicted"/>
<comment type="caution">
    <text evidence="1">The sequence shown here is derived from an EMBL/GenBank/DDBJ whole genome shotgun (WGS) entry which is preliminary data.</text>
</comment>
<reference evidence="1 2" key="1">
    <citation type="submission" date="2018-08" db="EMBL/GenBank/DDBJ databases">
        <title>Comparative analysis of Burkholderia isolates from Puerto Rico.</title>
        <authorList>
            <person name="Hall C."/>
            <person name="Sahl J."/>
            <person name="Wagner D."/>
        </authorList>
    </citation>
    <scope>NUCLEOTIDE SEQUENCE [LARGE SCALE GENOMIC DNA]</scope>
    <source>
        <strain evidence="1 2">Bp9025</strain>
    </source>
</reference>
<name>A0A3N8PAT4_9BURK</name>
<evidence type="ECO:0000313" key="1">
    <source>
        <dbReference type="EMBL" id="RQT08435.1"/>
    </source>
</evidence>
<dbReference type="Proteomes" id="UP000277921">
    <property type="component" value="Unassembled WGS sequence"/>
</dbReference>
<accession>A0A3N8PAT4</accession>
<protein>
    <submittedName>
        <fullName evidence="1">Uncharacterized protein</fullName>
    </submittedName>
</protein>
<dbReference type="AlphaFoldDB" id="A0A3N8PAT4"/>
<organism evidence="1 2">
    <name type="scientific">Burkholderia contaminans</name>
    <dbReference type="NCBI Taxonomy" id="488447"/>
    <lineage>
        <taxon>Bacteria</taxon>
        <taxon>Pseudomonadati</taxon>
        <taxon>Pseudomonadota</taxon>
        <taxon>Betaproteobacteria</taxon>
        <taxon>Burkholderiales</taxon>
        <taxon>Burkholderiaceae</taxon>
        <taxon>Burkholderia</taxon>
        <taxon>Burkholderia cepacia complex</taxon>
    </lineage>
</organism>
<gene>
    <name evidence="1" type="ORF">DF051_30900</name>
</gene>
<sequence>MILQFARFIEAAMKQMLYCTTIAERYYTHAAMGQLLAFDCSACRKEGNPHYVSMLGALAHHYFDCHVLENCLFDHLAFVGRQRNKRAAHSESEVPRFTSVADSRAAAKQYLEEVGGELGHMCQHIGEIERKMLSEISLWITHHPNVPPNDEFMRIPVRIDDVFGV</sequence>